<dbReference type="InterPro" id="IPR036237">
    <property type="entry name" value="Xyl_isomerase-like_sf"/>
</dbReference>
<dbReference type="EMBL" id="CP002207">
    <property type="protein sequence ID" value="ADP33899.1"/>
    <property type="molecule type" value="Genomic_DNA"/>
</dbReference>
<evidence type="ECO:0008006" key="3">
    <source>
        <dbReference type="Google" id="ProtNLM"/>
    </source>
</evidence>
<keyword evidence="2" id="KW-1185">Reference proteome</keyword>
<reference evidence="1 2" key="1">
    <citation type="journal article" date="2011" name="Front. Microbiol.">
        <title>Genomic signatures of strain selection and enhancement in Bacillus atrophaeus var. globigii, a historical biowarfare simulant.</title>
        <authorList>
            <person name="Gibbons H.S."/>
            <person name="Broomall S.M."/>
            <person name="McNew L.A."/>
            <person name="Daligault H."/>
            <person name="Chapman C."/>
            <person name="Bruce D."/>
            <person name="Karavis M."/>
            <person name="Krepps M."/>
            <person name="McGregor P.A."/>
            <person name="Hong C."/>
            <person name="Park K.H."/>
            <person name="Akmal A."/>
            <person name="Feldman A."/>
            <person name="Lin J.S."/>
            <person name="Chang W.E."/>
            <person name="Higgs B.W."/>
            <person name="Demirev P."/>
            <person name="Lindquist J."/>
            <person name="Liem A."/>
            <person name="Fochler E."/>
            <person name="Read T.D."/>
            <person name="Tapia R."/>
            <person name="Johnson S."/>
            <person name="Bishop-Lilly K.A."/>
            <person name="Detter C."/>
            <person name="Han C."/>
            <person name="Sozhamannan S."/>
            <person name="Rosenzweig C.N."/>
            <person name="Skowronski E.W."/>
        </authorList>
    </citation>
    <scope>NUCLEOTIDE SEQUENCE [LARGE SCALE GENOMIC DNA]</scope>
    <source>
        <strain evidence="1 2">1942</strain>
    </source>
</reference>
<evidence type="ECO:0000313" key="1">
    <source>
        <dbReference type="EMBL" id="ADP33899.1"/>
    </source>
</evidence>
<protein>
    <recommendedName>
        <fullName evidence="3">Endonuclease</fullName>
    </recommendedName>
</protein>
<dbReference type="Gene3D" id="3.20.20.150">
    <property type="entry name" value="Divalent-metal-dependent TIM barrel enzymes"/>
    <property type="match status" value="1"/>
</dbReference>
<dbReference type="Proteomes" id="UP000006867">
    <property type="component" value="Chromosome"/>
</dbReference>
<name>A0ABM5M1I7_BACA1</name>
<dbReference type="RefSeq" id="WP_003326884.1">
    <property type="nucleotide sequence ID" value="NC_014639.1"/>
</dbReference>
<organism evidence="1 2">
    <name type="scientific">Bacillus atrophaeus (strain 1942)</name>
    <dbReference type="NCBI Taxonomy" id="720555"/>
    <lineage>
        <taxon>Bacteria</taxon>
        <taxon>Bacillati</taxon>
        <taxon>Bacillota</taxon>
        <taxon>Bacilli</taxon>
        <taxon>Bacillales</taxon>
        <taxon>Bacillaceae</taxon>
        <taxon>Bacillus</taxon>
    </lineage>
</organism>
<sequence length="306" mass="35984">MIAQIPFFGLDPKQIDGRWVEEGYGLEANIFDGRSFEEKDYVKKINQTLAYAQQLLPSLLTLHFPTDNADYIHEKHIKDQLLHFAELAVKYDAKGITVHANQFMNVEEFQQYDLQGNRKKIIEFFAEFDEDLKGTDIWIGVENLPIIGNLGEDFDPIFIYPEDFEELVQLKLRHVGITWDICHWAITYQTHLSSSLMFRNETLKYPDFFQFLSLEEAIKHYHFSSFRQLAFPHGDVRCFEGQHPKTGTIDERLLRQAAEELKTRHQDDEMGIVFEVMETDYTQRQESWRTLEWFGGASDEKDKKQA</sequence>
<proteinExistence type="predicted"/>
<gene>
    <name evidence="1" type="ordered locus">BATR1942_14885</name>
</gene>
<evidence type="ECO:0000313" key="2">
    <source>
        <dbReference type="Proteomes" id="UP000006867"/>
    </source>
</evidence>
<dbReference type="SUPFAM" id="SSF51658">
    <property type="entry name" value="Xylose isomerase-like"/>
    <property type="match status" value="1"/>
</dbReference>
<accession>A0ABM5M1I7</accession>